<sequence length="48" mass="5475">MREGRIRGEHLFLLLNNIYIFKFINIIVQNKKTKMVAGGGFEPPISGL</sequence>
<accession>A0A8D6PQR9</accession>
<reference evidence="1 2" key="1">
    <citation type="submission" date="2020-04" db="EMBL/GenBank/DDBJ databases">
        <authorList>
            <consortium name="Genoscope - CEA"/>
            <person name="William W."/>
        </authorList>
    </citation>
    <scope>NUCLEOTIDE SEQUENCE [LARGE SCALE GENOMIC DNA]</scope>
    <source>
        <strain evidence="1 2">SG7</strain>
    </source>
</reference>
<dbReference type="Proteomes" id="UP000679213">
    <property type="component" value="Chromosome I"/>
</dbReference>
<evidence type="ECO:0000313" key="1">
    <source>
        <dbReference type="EMBL" id="CAB3288344.1"/>
    </source>
</evidence>
<dbReference type="EMBL" id="LR792632">
    <property type="protein sequence ID" value="CAB3288344.1"/>
    <property type="molecule type" value="Genomic_DNA"/>
</dbReference>
<proteinExistence type="predicted"/>
<protein>
    <submittedName>
        <fullName evidence="1">Uncharacterized protein</fullName>
    </submittedName>
</protein>
<keyword evidence="2" id="KW-1185">Reference proteome</keyword>
<dbReference type="AlphaFoldDB" id="A0A8D6PQR9"/>
<gene>
    <name evidence="1" type="ORF">MLAUSG7_0679</name>
</gene>
<organism evidence="1 2">
    <name type="scientific">Methanocaldococcus lauensis</name>
    <dbReference type="NCBI Taxonomy" id="2546128"/>
    <lineage>
        <taxon>Archaea</taxon>
        <taxon>Methanobacteriati</taxon>
        <taxon>Methanobacteriota</taxon>
        <taxon>Methanomada group</taxon>
        <taxon>Methanococci</taxon>
        <taxon>Methanococcales</taxon>
        <taxon>Methanocaldococcaceae</taxon>
        <taxon>Methanocaldococcus</taxon>
    </lineage>
</organism>
<evidence type="ECO:0000313" key="2">
    <source>
        <dbReference type="Proteomes" id="UP000679213"/>
    </source>
</evidence>
<name>A0A8D6PQR9_9EURY</name>
<dbReference type="KEGG" id="mesg:MLAUSG7_0679"/>